<reference evidence="3" key="1">
    <citation type="submission" date="2023-07" db="EMBL/GenBank/DDBJ databases">
        <title>Whole genome shotgun sequence of Streptomyces spororaveus NBRC 15456.</title>
        <authorList>
            <person name="Komaki H."/>
            <person name="Tamura T."/>
        </authorList>
    </citation>
    <scope>NUCLEOTIDE SEQUENCE [LARGE SCALE GENOMIC DNA]</scope>
    <source>
        <strain evidence="3">NBRC 15456</strain>
    </source>
</reference>
<dbReference type="Pfam" id="PF19402">
    <property type="entry name" value="RamS"/>
    <property type="match status" value="1"/>
</dbReference>
<evidence type="ECO:0000256" key="1">
    <source>
        <dbReference type="SAM" id="MobiDB-lite"/>
    </source>
</evidence>
<dbReference type="EMBL" id="BNED01000005">
    <property type="protein sequence ID" value="GHI75576.1"/>
    <property type="molecule type" value="Genomic_DNA"/>
</dbReference>
<protein>
    <submittedName>
        <fullName evidence="2">Lanthionine-containing peptide SapB</fullName>
    </submittedName>
</protein>
<comment type="caution">
    <text evidence="2">The sequence shown here is derived from an EMBL/GenBank/DDBJ whole genome shotgun (WGS) entry which is preliminary data.</text>
</comment>
<dbReference type="Proteomes" id="UP000608522">
    <property type="component" value="Unassembled WGS sequence"/>
</dbReference>
<dbReference type="NCBIfam" id="NF038159">
    <property type="entry name" value="lanthi_III_b"/>
    <property type="match status" value="1"/>
</dbReference>
<keyword evidence="3" id="KW-1185">Reference proteome</keyword>
<sequence>MTLLDLQSMETPKEETTEAAHGGGSRASLLLCGDSSLSITTCN</sequence>
<feature type="region of interest" description="Disordered" evidence="1">
    <location>
        <begin position="1"/>
        <end position="25"/>
    </location>
</feature>
<evidence type="ECO:0000313" key="3">
    <source>
        <dbReference type="Proteomes" id="UP000608522"/>
    </source>
</evidence>
<name>A0ABQ3T5C1_9ACTN</name>
<dbReference type="InterPro" id="IPR045825">
    <property type="entry name" value="RamS"/>
</dbReference>
<proteinExistence type="predicted"/>
<accession>A0ABQ3T5C1</accession>
<organism evidence="2 3">
    <name type="scientific">Streptomyces spororaveus</name>
    <dbReference type="NCBI Taxonomy" id="284039"/>
    <lineage>
        <taxon>Bacteria</taxon>
        <taxon>Bacillati</taxon>
        <taxon>Actinomycetota</taxon>
        <taxon>Actinomycetes</taxon>
        <taxon>Kitasatosporales</taxon>
        <taxon>Streptomycetaceae</taxon>
        <taxon>Streptomyces</taxon>
    </lineage>
</organism>
<dbReference type="NCBIfam" id="NF033212">
    <property type="entry name" value="SapB_AmfS_lanti"/>
    <property type="match status" value="1"/>
</dbReference>
<gene>
    <name evidence="2" type="primary">ramS</name>
    <name evidence="2" type="ORF">Sspor_11370</name>
</gene>
<evidence type="ECO:0000313" key="2">
    <source>
        <dbReference type="EMBL" id="GHI75576.1"/>
    </source>
</evidence>
<dbReference type="RefSeq" id="WP_202198001.1">
    <property type="nucleotide sequence ID" value="NZ_BAAATO010000004.1"/>
</dbReference>